<name>A0A0P6VW83_9HYPH</name>
<dbReference type="InterPro" id="IPR045622">
    <property type="entry name" value="DUF6441"/>
</dbReference>
<comment type="caution">
    <text evidence="1">The sequence shown here is derived from an EMBL/GenBank/DDBJ whole genome shotgun (WGS) entry which is preliminary data.</text>
</comment>
<dbReference type="RefSeq" id="WP_054361740.1">
    <property type="nucleotide sequence ID" value="NZ_LJYW01000001.1"/>
</dbReference>
<dbReference type="Pfam" id="PF20039">
    <property type="entry name" value="DUF6441"/>
    <property type="match status" value="1"/>
</dbReference>
<evidence type="ECO:0000313" key="1">
    <source>
        <dbReference type="EMBL" id="KPL55572.1"/>
    </source>
</evidence>
<organism evidence="1 2">
    <name type="scientific">Prosthecodimorpha hirschii</name>
    <dbReference type="NCBI Taxonomy" id="665126"/>
    <lineage>
        <taxon>Bacteria</taxon>
        <taxon>Pseudomonadati</taxon>
        <taxon>Pseudomonadota</taxon>
        <taxon>Alphaproteobacteria</taxon>
        <taxon>Hyphomicrobiales</taxon>
        <taxon>Ancalomicrobiaceae</taxon>
        <taxon>Prosthecodimorpha</taxon>
    </lineage>
</organism>
<dbReference type="AlphaFoldDB" id="A0A0P6VW83"/>
<keyword evidence="2" id="KW-1185">Reference proteome</keyword>
<sequence length="219" mass="23588">MRLKAAIVGRLDEAMRREVDGGEKAVGSALQSVALGLKADLREQVRAAGLGDRLGRTWRSETYPRRGAALSGAALVWSKAPKLIRAHDTGPVIRSPNGFWLAIPLPAAGKSGLTASGGKQRITPGAWERRTGLKLRFVYRRNGPSLLVVDNARIGRSGLAAANVSRRKGIVSTRLAGRQTVPIFLLVPQVRLRKRLDVEGAGRAWAARVPGLISEAWPQ</sequence>
<reference evidence="1 2" key="1">
    <citation type="submission" date="2015-09" db="EMBL/GenBank/DDBJ databases">
        <authorList>
            <person name="Jackson K.R."/>
            <person name="Lunt B.L."/>
            <person name="Fisher J.N.B."/>
            <person name="Gardner A.V."/>
            <person name="Bailey M.E."/>
            <person name="Deus L.M."/>
            <person name="Earl A.S."/>
            <person name="Gibby P.D."/>
            <person name="Hartmann K.A."/>
            <person name="Liu J.E."/>
            <person name="Manci A.M."/>
            <person name="Nielsen D.A."/>
            <person name="Solomon M.B."/>
            <person name="Breakwell D.P."/>
            <person name="Burnett S.H."/>
            <person name="Grose J.H."/>
        </authorList>
    </citation>
    <scope>NUCLEOTIDE SEQUENCE [LARGE SCALE GENOMIC DNA]</scope>
    <source>
        <strain evidence="1 2">16</strain>
    </source>
</reference>
<accession>A0A0P6VW83</accession>
<proteinExistence type="predicted"/>
<dbReference type="STRING" id="665126.ABB55_27805"/>
<reference evidence="1 2" key="2">
    <citation type="submission" date="2015-10" db="EMBL/GenBank/DDBJ databases">
        <title>Draft Genome Sequence of Prosthecomicrobium hirschii ATCC 27832.</title>
        <authorList>
            <person name="Daniel J."/>
            <person name="Givan S.A."/>
            <person name="Brun Y.V."/>
            <person name="Brown P.J."/>
        </authorList>
    </citation>
    <scope>NUCLEOTIDE SEQUENCE [LARGE SCALE GENOMIC DNA]</scope>
    <source>
        <strain evidence="1 2">16</strain>
    </source>
</reference>
<protein>
    <submittedName>
        <fullName evidence="1">Uncharacterized protein</fullName>
    </submittedName>
</protein>
<evidence type="ECO:0000313" key="2">
    <source>
        <dbReference type="Proteomes" id="UP000048984"/>
    </source>
</evidence>
<dbReference type="Proteomes" id="UP000048984">
    <property type="component" value="Unassembled WGS sequence"/>
</dbReference>
<dbReference type="EMBL" id="LJYW01000001">
    <property type="protein sequence ID" value="KPL55572.1"/>
    <property type="molecule type" value="Genomic_DNA"/>
</dbReference>
<gene>
    <name evidence="1" type="ORF">ABB55_27805</name>
</gene>